<dbReference type="RefSeq" id="WP_100379454.1">
    <property type="nucleotide sequence ID" value="NZ_CBCSBW010000002.1"/>
</dbReference>
<evidence type="ECO:0000256" key="1">
    <source>
        <dbReference type="SAM" id="MobiDB-lite"/>
    </source>
</evidence>
<accession>A0A2M8VRQ3</accession>
<protein>
    <submittedName>
        <fullName evidence="3">Uncharacterized protein</fullName>
    </submittedName>
</protein>
<name>A0A2M8VRQ3_9BURK</name>
<feature type="region of interest" description="Disordered" evidence="1">
    <location>
        <begin position="1"/>
        <end position="46"/>
    </location>
</feature>
<feature type="compositionally biased region" description="Polar residues" evidence="1">
    <location>
        <begin position="1"/>
        <end position="10"/>
    </location>
</feature>
<evidence type="ECO:0000313" key="3">
    <source>
        <dbReference type="EMBL" id="PJI80138.1"/>
    </source>
</evidence>
<keyword evidence="2" id="KW-1133">Transmembrane helix</keyword>
<keyword evidence="2" id="KW-0812">Transmembrane</keyword>
<feature type="transmembrane region" description="Helical" evidence="2">
    <location>
        <begin position="67"/>
        <end position="85"/>
    </location>
</feature>
<dbReference type="EMBL" id="PGTX01000002">
    <property type="protein sequence ID" value="PJI80138.1"/>
    <property type="molecule type" value="Genomic_DNA"/>
</dbReference>
<evidence type="ECO:0000313" key="4">
    <source>
        <dbReference type="Proteomes" id="UP000229366"/>
    </source>
</evidence>
<comment type="caution">
    <text evidence="3">The sequence shown here is derived from an EMBL/GenBank/DDBJ whole genome shotgun (WGS) entry which is preliminary data.</text>
</comment>
<reference evidence="3 4" key="1">
    <citation type="submission" date="2017-11" db="EMBL/GenBank/DDBJ databases">
        <title>Genomic Encyclopedia of Type Strains, Phase III (KMG-III): the genomes of soil and plant-associated and newly described type strains.</title>
        <authorList>
            <person name="Whitman W."/>
        </authorList>
    </citation>
    <scope>NUCLEOTIDE SEQUENCE [LARGE SCALE GENOMIC DNA]</scope>
    <source>
        <strain evidence="3 4">UB-Domo-W1</strain>
    </source>
</reference>
<sequence>MPPRQISPQSFDDILSDLGDDPAIPDPHGIRKPSAAPRPQQEFTKNPKSTAFSLENLPLNNVKIGPFFLYAWAFLALSAGLFLILESNKSSSAAQLEPLQIQLSSLQKQFDLAKIEWEHDLESLYEEIDILEVSIHLLEVKAPLSSAQNKTLPTPHEADLRRWRYLGLIRVKGIEQAFFHNGKASVMLAKDGLALGDWRLSQAQKEGAILTHPKGKSITFQSSKPE</sequence>
<dbReference type="AlphaFoldDB" id="A0A2M8VRQ3"/>
<dbReference type="Proteomes" id="UP000229366">
    <property type="component" value="Unassembled WGS sequence"/>
</dbReference>
<evidence type="ECO:0000256" key="2">
    <source>
        <dbReference type="SAM" id="Phobius"/>
    </source>
</evidence>
<keyword evidence="2" id="KW-0472">Membrane</keyword>
<dbReference type="OrthoDB" id="9132643at2"/>
<keyword evidence="4" id="KW-1185">Reference proteome</keyword>
<proteinExistence type="predicted"/>
<gene>
    <name evidence="3" type="ORF">B0G85_1124</name>
</gene>
<organism evidence="3 4">
    <name type="scientific">Polynucleobacter brandtiae</name>
    <dbReference type="NCBI Taxonomy" id="1938816"/>
    <lineage>
        <taxon>Bacteria</taxon>
        <taxon>Pseudomonadati</taxon>
        <taxon>Pseudomonadota</taxon>
        <taxon>Betaproteobacteria</taxon>
        <taxon>Burkholderiales</taxon>
        <taxon>Burkholderiaceae</taxon>
        <taxon>Polynucleobacter</taxon>
    </lineage>
</organism>